<dbReference type="Proteomes" id="UP000002899">
    <property type="component" value="Chromosome I"/>
</dbReference>
<gene>
    <name evidence="1" type="ORF">BMR1_01G03513</name>
</gene>
<dbReference type="AlphaFoldDB" id="I7IFX6"/>
<dbReference type="VEuPathDB" id="PiroplasmaDB:BMR1_01G03513"/>
<dbReference type="KEGG" id="bmic:BMR1_01G03513"/>
<evidence type="ECO:0000313" key="2">
    <source>
        <dbReference type="Proteomes" id="UP000002899"/>
    </source>
</evidence>
<organism evidence="1 2">
    <name type="scientific">Babesia microti (strain RI)</name>
    <dbReference type="NCBI Taxonomy" id="1133968"/>
    <lineage>
        <taxon>Eukaryota</taxon>
        <taxon>Sar</taxon>
        <taxon>Alveolata</taxon>
        <taxon>Apicomplexa</taxon>
        <taxon>Aconoidasida</taxon>
        <taxon>Piroplasmida</taxon>
        <taxon>Babesiidae</taxon>
        <taxon>Babesia</taxon>
    </lineage>
</organism>
<sequence length="72" mass="8719">MINIIYIILYTNLFPNRYRLIYQNKIVIIKISNYIIKFDDNAKLPNYNVLYIQIYTCEHNNPLLVYFRVSIG</sequence>
<reference evidence="1 2" key="3">
    <citation type="journal article" date="2016" name="Sci. Rep.">
        <title>Genome-wide diversity and gene expression profiling of Babesia microti isolates identify polymorphic genes that mediate host-pathogen interactions.</title>
        <authorList>
            <person name="Silva J.C."/>
            <person name="Cornillot E."/>
            <person name="McCracken C."/>
            <person name="Usmani-Brown S."/>
            <person name="Dwivedi A."/>
            <person name="Ifeonu O.O."/>
            <person name="Crabtree J."/>
            <person name="Gotia H.T."/>
            <person name="Virji A.Z."/>
            <person name="Reynes C."/>
            <person name="Colinge J."/>
            <person name="Kumar V."/>
            <person name="Lawres L."/>
            <person name="Pazzi J.E."/>
            <person name="Pablo J.V."/>
            <person name="Hung C."/>
            <person name="Brancato J."/>
            <person name="Kumari P."/>
            <person name="Orvis J."/>
            <person name="Tretina K."/>
            <person name="Chibucos M."/>
            <person name="Ott S."/>
            <person name="Sadzewicz L."/>
            <person name="Sengamalay N."/>
            <person name="Shetty A.C."/>
            <person name="Su Q."/>
            <person name="Tallon L."/>
            <person name="Fraser C.M."/>
            <person name="Frutos R."/>
            <person name="Molina D.M."/>
            <person name="Krause P.J."/>
            <person name="Ben Mamoun C."/>
        </authorList>
    </citation>
    <scope>NUCLEOTIDE SEQUENCE [LARGE SCALE GENOMIC DNA]</scope>
    <source>
        <strain evidence="1 2">RI</strain>
    </source>
</reference>
<evidence type="ECO:0000313" key="1">
    <source>
        <dbReference type="EMBL" id="CCF73161.1"/>
    </source>
</evidence>
<reference evidence="1 2" key="2">
    <citation type="journal article" date="2013" name="PLoS ONE">
        <title>Whole genome mapping and re-organization of the nuclear and mitochondrial genomes of Babesia microti isolates.</title>
        <authorList>
            <person name="Cornillot E."/>
            <person name="Dassouli A."/>
            <person name="Garg A."/>
            <person name="Pachikara N."/>
            <person name="Randazzo S."/>
            <person name="Depoix D."/>
            <person name="Carcy B."/>
            <person name="Delbecq S."/>
            <person name="Frutos R."/>
            <person name="Silva J.C."/>
            <person name="Sutton R."/>
            <person name="Krause P.J."/>
            <person name="Mamoun C.B."/>
        </authorList>
    </citation>
    <scope>NUCLEOTIDE SEQUENCE [LARGE SCALE GENOMIC DNA]</scope>
    <source>
        <strain evidence="1 2">RI</strain>
    </source>
</reference>
<reference evidence="1 2" key="1">
    <citation type="journal article" date="2012" name="Nucleic Acids Res.">
        <title>Sequencing of the smallest Apicomplexan genome from the human pathogen Babesia microti.</title>
        <authorList>
            <person name="Cornillot E."/>
            <person name="Hadj-Kaddour K."/>
            <person name="Dassouli A."/>
            <person name="Noel B."/>
            <person name="Ranwez V."/>
            <person name="Vacherie B."/>
            <person name="Augagneur Y."/>
            <person name="Bres V."/>
            <person name="Duclos A."/>
            <person name="Randazzo S."/>
            <person name="Carcy B."/>
            <person name="Debierre-Grockiego F."/>
            <person name="Delbecq S."/>
            <person name="Moubri-Menage K."/>
            <person name="Shams-Eldin H."/>
            <person name="Usmani-Brown S."/>
            <person name="Bringaud F."/>
            <person name="Wincker P."/>
            <person name="Vivares C.P."/>
            <person name="Schwarz R.T."/>
            <person name="Schetters T.P."/>
            <person name="Krause P.J."/>
            <person name="Gorenflot A."/>
            <person name="Berry V."/>
            <person name="Barbe V."/>
            <person name="Ben Mamoun C."/>
        </authorList>
    </citation>
    <scope>NUCLEOTIDE SEQUENCE [LARGE SCALE GENOMIC DNA]</scope>
    <source>
        <strain evidence="1 2">RI</strain>
    </source>
</reference>
<dbReference type="GeneID" id="24423784"/>
<dbReference type="RefSeq" id="XP_012647770.1">
    <property type="nucleotide sequence ID" value="XM_012792316.1"/>
</dbReference>
<dbReference type="EMBL" id="FO082871">
    <property type="protein sequence ID" value="CCF73161.1"/>
    <property type="molecule type" value="Genomic_DNA"/>
</dbReference>
<keyword evidence="2" id="KW-1185">Reference proteome</keyword>
<name>I7IFX6_BABMR</name>
<accession>I7IFX6</accession>
<proteinExistence type="predicted"/>
<protein>
    <submittedName>
        <fullName evidence="1">BMN2 family, Pseudo protein</fullName>
    </submittedName>
</protein>